<reference evidence="6 7" key="1">
    <citation type="journal article" date="2011" name="J. Bacteriol.">
        <title>Complete genome sequence of the industrial strain Ketogulonicigenium vulgare WSH-001.</title>
        <authorList>
            <person name="Liu L."/>
            <person name="Li Y."/>
            <person name="Zhang J."/>
            <person name="Zhou Z."/>
            <person name="Liu J."/>
            <person name="Li X."/>
            <person name="Zhou J."/>
            <person name="Du G."/>
            <person name="Wang L."/>
            <person name="Chen J."/>
        </authorList>
    </citation>
    <scope>NUCLEOTIDE SEQUENCE [LARGE SCALE GENOMIC DNA]</scope>
    <source>
        <strain evidence="6 7">WSH-001</strain>
    </source>
</reference>
<name>F9Y6K8_KETVW</name>
<dbReference type="Proteomes" id="UP000000692">
    <property type="component" value="Chromosome"/>
</dbReference>
<dbReference type="eggNOG" id="COG1409">
    <property type="taxonomic scope" value="Bacteria"/>
</dbReference>
<evidence type="ECO:0000259" key="5">
    <source>
        <dbReference type="Pfam" id="PF00149"/>
    </source>
</evidence>
<keyword evidence="3" id="KW-0408">Iron</keyword>
<dbReference type="SUPFAM" id="SSF56300">
    <property type="entry name" value="Metallo-dependent phosphatases"/>
    <property type="match status" value="1"/>
</dbReference>
<keyword evidence="7" id="KW-1185">Reference proteome</keyword>
<dbReference type="Gene3D" id="3.60.21.10">
    <property type="match status" value="1"/>
</dbReference>
<evidence type="ECO:0000256" key="4">
    <source>
        <dbReference type="ARBA" id="ARBA00025742"/>
    </source>
</evidence>
<evidence type="ECO:0000256" key="1">
    <source>
        <dbReference type="ARBA" id="ARBA00022723"/>
    </source>
</evidence>
<gene>
    <name evidence="6" type="ordered locus">KVU_2289</name>
</gene>
<evidence type="ECO:0000256" key="3">
    <source>
        <dbReference type="ARBA" id="ARBA00023004"/>
    </source>
</evidence>
<protein>
    <submittedName>
        <fullName evidence="6">Putative calcineurin-like protein phosphoesterase family protein</fullName>
    </submittedName>
</protein>
<dbReference type="InterPro" id="IPR004843">
    <property type="entry name" value="Calcineurin-like_PHP"/>
</dbReference>
<sequence length="249" mass="26717">MTLIAQLTDLHLRADGADPFHDPYQATRDAFAAIRALDVQPDAIVLTGDINDHSTSDYGPALALLHAAPVPVLPMPGNHDDPDAFRAAFQNWADFAPDHLSFTADLGDLHLITLETTLPNGLPGLEARHLAWLDAQLRAASKPVLLALHHPPFPTGLPHLERHGFAGRAVLADMLQTGQIVRLIAGHSHRAISALWQGVSCSTAPAIGHGLGLSFSGAAPHRPMATTPRLELHHWQGAQMISHTVSLPR</sequence>
<dbReference type="HOGENOM" id="CLU_070320_2_1_5"/>
<dbReference type="OrthoDB" id="651281at2"/>
<keyword evidence="2" id="KW-0378">Hydrolase</keyword>
<keyword evidence="1" id="KW-0479">Metal-binding</keyword>
<comment type="similarity">
    <text evidence="4">Belongs to the cyclic nucleotide phosphodiesterase class-III family.</text>
</comment>
<dbReference type="GO" id="GO:0046872">
    <property type="term" value="F:metal ion binding"/>
    <property type="evidence" value="ECO:0007669"/>
    <property type="project" value="UniProtKB-KW"/>
</dbReference>
<evidence type="ECO:0000313" key="6">
    <source>
        <dbReference type="EMBL" id="AEM42128.1"/>
    </source>
</evidence>
<dbReference type="Pfam" id="PF00149">
    <property type="entry name" value="Metallophos"/>
    <property type="match status" value="1"/>
</dbReference>
<dbReference type="PANTHER" id="PTHR42988">
    <property type="entry name" value="PHOSPHOHYDROLASE"/>
    <property type="match status" value="1"/>
</dbReference>
<dbReference type="InterPro" id="IPR029052">
    <property type="entry name" value="Metallo-depent_PP-like"/>
</dbReference>
<organism evidence="6 7">
    <name type="scientific">Ketogulonicigenium vulgare (strain WSH-001)</name>
    <dbReference type="NCBI Taxonomy" id="759362"/>
    <lineage>
        <taxon>Bacteria</taxon>
        <taxon>Pseudomonadati</taxon>
        <taxon>Pseudomonadota</taxon>
        <taxon>Alphaproteobacteria</taxon>
        <taxon>Rhodobacterales</taxon>
        <taxon>Roseobacteraceae</taxon>
        <taxon>Ketogulonicigenium</taxon>
    </lineage>
</organism>
<dbReference type="GO" id="GO:0016787">
    <property type="term" value="F:hydrolase activity"/>
    <property type="evidence" value="ECO:0007669"/>
    <property type="project" value="UniProtKB-KW"/>
</dbReference>
<dbReference type="RefSeq" id="WP_013385518.1">
    <property type="nucleotide sequence ID" value="NC_017384.1"/>
</dbReference>
<evidence type="ECO:0000313" key="7">
    <source>
        <dbReference type="Proteomes" id="UP000000692"/>
    </source>
</evidence>
<dbReference type="PATRIC" id="fig|759362.5.peg.2382"/>
<dbReference type="InterPro" id="IPR050884">
    <property type="entry name" value="CNP_phosphodiesterase-III"/>
</dbReference>
<evidence type="ECO:0000256" key="2">
    <source>
        <dbReference type="ARBA" id="ARBA00022801"/>
    </source>
</evidence>
<proteinExistence type="inferred from homology"/>
<dbReference type="KEGG" id="kvl:KVU_2289"/>
<dbReference type="EMBL" id="CP002018">
    <property type="protein sequence ID" value="AEM42128.1"/>
    <property type="molecule type" value="Genomic_DNA"/>
</dbReference>
<feature type="domain" description="Calcineurin-like phosphoesterase" evidence="5">
    <location>
        <begin position="4"/>
        <end position="190"/>
    </location>
</feature>
<accession>F9Y6K8</accession>
<dbReference type="PANTHER" id="PTHR42988:SF2">
    <property type="entry name" value="CYCLIC NUCLEOTIDE PHOSPHODIESTERASE CBUA0032-RELATED"/>
    <property type="match status" value="1"/>
</dbReference>
<dbReference type="AlphaFoldDB" id="F9Y6K8"/>